<dbReference type="InterPro" id="IPR012108">
    <property type="entry name" value="ADP-ribosylarg_hydro"/>
</dbReference>
<evidence type="ECO:0000313" key="10">
    <source>
        <dbReference type="RefSeq" id="XP_006814694.1"/>
    </source>
</evidence>
<dbReference type="Proteomes" id="UP000694865">
    <property type="component" value="Unplaced"/>
</dbReference>
<organism evidence="9 10">
    <name type="scientific">Saccoglossus kowalevskii</name>
    <name type="common">Acorn worm</name>
    <dbReference type="NCBI Taxonomy" id="10224"/>
    <lineage>
        <taxon>Eukaryota</taxon>
        <taxon>Metazoa</taxon>
        <taxon>Hemichordata</taxon>
        <taxon>Enteropneusta</taxon>
        <taxon>Harrimaniidae</taxon>
        <taxon>Saccoglossus</taxon>
    </lineage>
</organism>
<dbReference type="GeneID" id="100373408"/>
<dbReference type="EC" id="3.2.2.19" evidence="4"/>
<evidence type="ECO:0000256" key="5">
    <source>
        <dbReference type="ARBA" id="ARBA00049773"/>
    </source>
</evidence>
<evidence type="ECO:0000256" key="7">
    <source>
        <dbReference type="ARBA" id="ARBA00049810"/>
    </source>
</evidence>
<comment type="function">
    <text evidence="3">Specifically acts as an arginine mono-ADP-ribosylhydrolase by mediating the removal of mono-ADP-ribose attached to arginine residues on proteins.</text>
</comment>
<evidence type="ECO:0000313" key="9">
    <source>
        <dbReference type="Proteomes" id="UP000694865"/>
    </source>
</evidence>
<name>A0ABM0M3V3_SACKO</name>
<dbReference type="RefSeq" id="XP_006814694.1">
    <property type="nucleotide sequence ID" value="XM_006814631.1"/>
</dbReference>
<gene>
    <name evidence="10" type="primary">LOC100373408</name>
</gene>
<feature type="chain" id="PRO_5046216643" description="ADP-ribosylhydrolase ARH1" evidence="8">
    <location>
        <begin position="19"/>
        <end position="376"/>
    </location>
</feature>
<evidence type="ECO:0000256" key="6">
    <source>
        <dbReference type="ARBA" id="ARBA00049798"/>
    </source>
</evidence>
<dbReference type="InterPro" id="IPR005502">
    <property type="entry name" value="Ribosyl_crysJ1"/>
</dbReference>
<keyword evidence="8" id="KW-0732">Signal</keyword>
<evidence type="ECO:0000256" key="1">
    <source>
        <dbReference type="ARBA" id="ARBA00010702"/>
    </source>
</evidence>
<dbReference type="SUPFAM" id="SSF101478">
    <property type="entry name" value="ADP-ribosylglycohydrolase"/>
    <property type="match status" value="1"/>
</dbReference>
<dbReference type="PANTHER" id="PTHR16222:SF26">
    <property type="entry name" value="ADP-RIBOSYLHYDROLASE ARH1"/>
    <property type="match status" value="1"/>
</dbReference>
<accession>A0ABM0M3V3</accession>
<keyword evidence="2" id="KW-0378">Hydrolase</keyword>
<dbReference type="InterPro" id="IPR036705">
    <property type="entry name" value="Ribosyl_crysJ1_sf"/>
</dbReference>
<reference evidence="10" key="1">
    <citation type="submission" date="2025-08" db="UniProtKB">
        <authorList>
            <consortium name="RefSeq"/>
        </authorList>
    </citation>
    <scope>IDENTIFICATION</scope>
    <source>
        <tissue evidence="10">Testes</tissue>
    </source>
</reference>
<dbReference type="InterPro" id="IPR050792">
    <property type="entry name" value="ADP-ribosylglycohydrolase"/>
</dbReference>
<feature type="signal peptide" evidence="8">
    <location>
        <begin position="1"/>
        <end position="18"/>
    </location>
</feature>
<dbReference type="PANTHER" id="PTHR16222">
    <property type="entry name" value="ADP-RIBOSYLGLYCOHYDROLASE"/>
    <property type="match status" value="1"/>
</dbReference>
<sequence>MIWKLILIKKLITAGVYILTRDTMLDRYKAGMVLSAVGDALGYKNGEWEFCNSGKTIHKKLDEFGGLHKITVSLPNWRISDDTVLHIATAEGLVSNKPVGKDLFVCIADKYIKTCNNDMGGRAPGATTINSVGALSREPGAYTIPFNHRGGGCGAAMRSMCIGLRYPRPEQLDDLIAVSVESGRMTHHHPTGFLGSLVSSLFTAYAVQGKPVNEWGNGLMKCLPKALNYIETEERHAADCKANWSYFEDSWKEYLKLRKIYDGKSEPQFPETFGIKERDAFYSSISWDGWGGASGHDAPMIAYDALLGARDDWCKFCSHAMFHCGDSDSTGVIGACWWGILYGYQDVPECNYKNVEYHDRIEKLAEQLYELSHPSD</sequence>
<evidence type="ECO:0000256" key="3">
    <source>
        <dbReference type="ARBA" id="ARBA00049582"/>
    </source>
</evidence>
<dbReference type="Gene3D" id="1.10.4080.10">
    <property type="entry name" value="ADP-ribosylation/Crystallin J1"/>
    <property type="match status" value="1"/>
</dbReference>
<proteinExistence type="inferred from homology"/>
<comment type="similarity">
    <text evidence="1">Belongs to the ADP-ribosylglycohydrolase family.</text>
</comment>
<keyword evidence="9" id="KW-1185">Reference proteome</keyword>
<evidence type="ECO:0000256" key="4">
    <source>
        <dbReference type="ARBA" id="ARBA00049725"/>
    </source>
</evidence>
<dbReference type="Pfam" id="PF03747">
    <property type="entry name" value="ADP_ribosyl_GH"/>
    <property type="match status" value="1"/>
</dbReference>
<dbReference type="PIRSF" id="PIRSF016939">
    <property type="entry name" value="ADP_ribslarg_hdr"/>
    <property type="match status" value="1"/>
</dbReference>
<protein>
    <recommendedName>
        <fullName evidence="5">ADP-ribosylhydrolase ARH1</fullName>
        <ecNumber evidence="4">3.2.2.19</ecNumber>
    </recommendedName>
    <alternativeName>
        <fullName evidence="6">ADP-ribose-L-arginine cleaving enzyme</fullName>
    </alternativeName>
    <alternativeName>
        <fullName evidence="7">[Protein ADP-ribosylarginine] hydrolase</fullName>
    </alternativeName>
</protein>
<evidence type="ECO:0000256" key="2">
    <source>
        <dbReference type="ARBA" id="ARBA00022801"/>
    </source>
</evidence>
<evidence type="ECO:0000256" key="8">
    <source>
        <dbReference type="SAM" id="SignalP"/>
    </source>
</evidence>